<comment type="caution">
    <text evidence="1">The sequence shown here is derived from an EMBL/GenBank/DDBJ whole genome shotgun (WGS) entry which is preliminary data.</text>
</comment>
<dbReference type="OrthoDB" id="2264060at2759"/>
<name>A0A1X2I192_9FUNG</name>
<evidence type="ECO:0000313" key="2">
    <source>
        <dbReference type="Proteomes" id="UP000193560"/>
    </source>
</evidence>
<reference evidence="1 2" key="1">
    <citation type="submission" date="2016-07" db="EMBL/GenBank/DDBJ databases">
        <title>Pervasive Adenine N6-methylation of Active Genes in Fungi.</title>
        <authorList>
            <consortium name="DOE Joint Genome Institute"/>
            <person name="Mondo S.J."/>
            <person name="Dannebaum R.O."/>
            <person name="Kuo R.C."/>
            <person name="Labutti K."/>
            <person name="Haridas S."/>
            <person name="Kuo A."/>
            <person name="Salamov A."/>
            <person name="Ahrendt S.R."/>
            <person name="Lipzen A."/>
            <person name="Sullivan W."/>
            <person name="Andreopoulos W.B."/>
            <person name="Clum A."/>
            <person name="Lindquist E."/>
            <person name="Daum C."/>
            <person name="Ramamoorthy G.K."/>
            <person name="Gryganskyi A."/>
            <person name="Culley D."/>
            <person name="Magnuson J.K."/>
            <person name="James T.Y."/>
            <person name="O'Malley M.A."/>
            <person name="Stajich J.E."/>
            <person name="Spatafora J.W."/>
            <person name="Visel A."/>
            <person name="Grigoriev I.V."/>
        </authorList>
    </citation>
    <scope>NUCLEOTIDE SEQUENCE [LARGE SCALE GENOMIC DNA]</scope>
    <source>
        <strain evidence="1 2">NRRL 1336</strain>
    </source>
</reference>
<accession>A0A1X2I192</accession>
<dbReference type="AlphaFoldDB" id="A0A1X2I192"/>
<sequence>MNITREQAICMFFSEECNDENVARLSKKISDFGSFDVCDETDPIKPVLVSLTRILSVPFTFKRYLTKHSTPSCDGSRKTDYELASELQVIAFLNKVFATTIDSPNENAYILKRITTNDICRIMKNDGIKIKPVPEEIEIPMRNTAR</sequence>
<dbReference type="EMBL" id="MCGE01000036">
    <property type="protein sequence ID" value="ORZ07154.1"/>
    <property type="molecule type" value="Genomic_DNA"/>
</dbReference>
<proteinExistence type="predicted"/>
<evidence type="ECO:0000313" key="1">
    <source>
        <dbReference type="EMBL" id="ORZ07154.1"/>
    </source>
</evidence>
<keyword evidence="2" id="KW-1185">Reference proteome</keyword>
<protein>
    <submittedName>
        <fullName evidence="1">Uncharacterized protein</fullName>
    </submittedName>
</protein>
<organism evidence="1 2">
    <name type="scientific">Absidia repens</name>
    <dbReference type="NCBI Taxonomy" id="90262"/>
    <lineage>
        <taxon>Eukaryota</taxon>
        <taxon>Fungi</taxon>
        <taxon>Fungi incertae sedis</taxon>
        <taxon>Mucoromycota</taxon>
        <taxon>Mucoromycotina</taxon>
        <taxon>Mucoromycetes</taxon>
        <taxon>Mucorales</taxon>
        <taxon>Cunninghamellaceae</taxon>
        <taxon>Absidia</taxon>
    </lineage>
</organism>
<gene>
    <name evidence="1" type="ORF">BCR42DRAFT_397445</name>
</gene>
<dbReference type="Proteomes" id="UP000193560">
    <property type="component" value="Unassembled WGS sequence"/>
</dbReference>